<dbReference type="AlphaFoldDB" id="A0A8X6FNA5"/>
<name>A0A8X6FNA5_TRICU</name>
<evidence type="ECO:0000256" key="1">
    <source>
        <dbReference type="SAM" id="SignalP"/>
    </source>
</evidence>
<keyword evidence="3" id="KW-1185">Reference proteome</keyword>
<sequence length="82" mass="9101">MKVLAVALSVFLFASVVLAGDDWHGGYHHEEPKIIKIIKPVHVVKVVKHIPPPIPVIKYVKLYHSTHVGHGYGHGYGHGHGW</sequence>
<proteinExistence type="predicted"/>
<feature type="signal peptide" evidence="1">
    <location>
        <begin position="1"/>
        <end position="19"/>
    </location>
</feature>
<evidence type="ECO:0000313" key="3">
    <source>
        <dbReference type="Proteomes" id="UP000887116"/>
    </source>
</evidence>
<protein>
    <submittedName>
        <fullName evidence="2">Uncharacterized protein</fullName>
    </submittedName>
</protein>
<gene>
    <name evidence="2" type="ORF">TNCT_697381</name>
</gene>
<dbReference type="Proteomes" id="UP000887116">
    <property type="component" value="Unassembled WGS sequence"/>
</dbReference>
<feature type="chain" id="PRO_5036448058" evidence="1">
    <location>
        <begin position="20"/>
        <end position="82"/>
    </location>
</feature>
<reference evidence="2" key="1">
    <citation type="submission" date="2020-07" db="EMBL/GenBank/DDBJ databases">
        <title>Multicomponent nature underlies the extraordinary mechanical properties of spider dragline silk.</title>
        <authorList>
            <person name="Kono N."/>
            <person name="Nakamura H."/>
            <person name="Mori M."/>
            <person name="Yoshida Y."/>
            <person name="Ohtoshi R."/>
            <person name="Malay A.D."/>
            <person name="Moran D.A.P."/>
            <person name="Tomita M."/>
            <person name="Numata K."/>
            <person name="Arakawa K."/>
        </authorList>
    </citation>
    <scope>NUCLEOTIDE SEQUENCE</scope>
</reference>
<evidence type="ECO:0000313" key="2">
    <source>
        <dbReference type="EMBL" id="GFQ84387.1"/>
    </source>
</evidence>
<organism evidence="2 3">
    <name type="scientific">Trichonephila clavata</name>
    <name type="common">Joro spider</name>
    <name type="synonym">Nephila clavata</name>
    <dbReference type="NCBI Taxonomy" id="2740835"/>
    <lineage>
        <taxon>Eukaryota</taxon>
        <taxon>Metazoa</taxon>
        <taxon>Ecdysozoa</taxon>
        <taxon>Arthropoda</taxon>
        <taxon>Chelicerata</taxon>
        <taxon>Arachnida</taxon>
        <taxon>Araneae</taxon>
        <taxon>Araneomorphae</taxon>
        <taxon>Entelegynae</taxon>
        <taxon>Araneoidea</taxon>
        <taxon>Nephilidae</taxon>
        <taxon>Trichonephila</taxon>
    </lineage>
</organism>
<accession>A0A8X6FNA5</accession>
<comment type="caution">
    <text evidence="2">The sequence shown here is derived from an EMBL/GenBank/DDBJ whole genome shotgun (WGS) entry which is preliminary data.</text>
</comment>
<keyword evidence="1" id="KW-0732">Signal</keyword>
<dbReference type="EMBL" id="BMAO01022795">
    <property type="protein sequence ID" value="GFQ84387.1"/>
    <property type="molecule type" value="Genomic_DNA"/>
</dbReference>